<dbReference type="EMBL" id="JAHQCX010000016">
    <property type="protein sequence ID" value="MBU9728108.1"/>
    <property type="molecule type" value="Genomic_DNA"/>
</dbReference>
<organism evidence="1 2">
    <name type="scientific">Diplocloster modestus</name>
    <dbReference type="NCBI Taxonomy" id="2850322"/>
    <lineage>
        <taxon>Bacteria</taxon>
        <taxon>Bacillati</taxon>
        <taxon>Bacillota</taxon>
        <taxon>Clostridia</taxon>
        <taxon>Lachnospirales</taxon>
        <taxon>Lachnospiraceae</taxon>
        <taxon>Diplocloster</taxon>
    </lineage>
</organism>
<comment type="caution">
    <text evidence="1">The sequence shown here is derived from an EMBL/GenBank/DDBJ whole genome shotgun (WGS) entry which is preliminary data.</text>
</comment>
<dbReference type="Proteomes" id="UP001314681">
    <property type="component" value="Unassembled WGS sequence"/>
</dbReference>
<evidence type="ECO:0000313" key="2">
    <source>
        <dbReference type="Proteomes" id="UP001314681"/>
    </source>
</evidence>
<evidence type="ECO:0000313" key="1">
    <source>
        <dbReference type="EMBL" id="MBU9728108.1"/>
    </source>
</evidence>
<name>A0ABS6KC84_9FIRM</name>
<sequence>MKKVSMYSSSGLGLPNEMADYITGEDPVCPYLYLWNPADMGSYEIQPCLDGGSEVIVGPPIKFDAENIESWKETFQKRMPVQGQ</sequence>
<protein>
    <submittedName>
        <fullName evidence="1">Uncharacterized protein</fullName>
    </submittedName>
</protein>
<proteinExistence type="predicted"/>
<reference evidence="1 2" key="1">
    <citation type="submission" date="2021-06" db="EMBL/GenBank/DDBJ databases">
        <title>Description of novel taxa of the family Lachnospiraceae.</title>
        <authorList>
            <person name="Chaplin A.V."/>
            <person name="Sokolova S.R."/>
            <person name="Pikina A.P."/>
            <person name="Korzhanova M."/>
            <person name="Belova V."/>
            <person name="Korostin D."/>
            <person name="Efimov B.A."/>
        </authorList>
    </citation>
    <scope>NUCLEOTIDE SEQUENCE [LARGE SCALE GENOMIC DNA]</scope>
    <source>
        <strain evidence="1 2">ASD4241</strain>
    </source>
</reference>
<keyword evidence="2" id="KW-1185">Reference proteome</keyword>
<gene>
    <name evidence="1" type="ORF">KTH90_19035</name>
</gene>
<dbReference type="RefSeq" id="WP_238727270.1">
    <property type="nucleotide sequence ID" value="NZ_JAHQCX010000016.1"/>
</dbReference>
<accession>A0ABS6KC84</accession>